<dbReference type="PANTHER" id="PTHR30193:SF37">
    <property type="entry name" value="INNER MEMBRANE ABC TRANSPORTER PERMEASE PROTEIN YCJO"/>
    <property type="match status" value="1"/>
</dbReference>
<dbReference type="RefSeq" id="WP_420069053.1">
    <property type="nucleotide sequence ID" value="NZ_JBCHKQ010000001.1"/>
</dbReference>
<keyword evidence="10" id="KW-1185">Reference proteome</keyword>
<comment type="similarity">
    <text evidence="7">Belongs to the binding-protein-dependent transport system permease family.</text>
</comment>
<name>A0ABU9UAC1_9SPIR</name>
<feature type="transmembrane region" description="Helical" evidence="7">
    <location>
        <begin position="12"/>
        <end position="30"/>
    </location>
</feature>
<evidence type="ECO:0000256" key="1">
    <source>
        <dbReference type="ARBA" id="ARBA00004651"/>
    </source>
</evidence>
<evidence type="ECO:0000256" key="7">
    <source>
        <dbReference type="RuleBase" id="RU363032"/>
    </source>
</evidence>
<keyword evidence="4 7" id="KW-0812">Transmembrane</keyword>
<evidence type="ECO:0000313" key="9">
    <source>
        <dbReference type="EMBL" id="MEM5947610.1"/>
    </source>
</evidence>
<feature type="domain" description="ABC transmembrane type-1" evidence="8">
    <location>
        <begin position="67"/>
        <end position="286"/>
    </location>
</feature>
<evidence type="ECO:0000256" key="5">
    <source>
        <dbReference type="ARBA" id="ARBA00022989"/>
    </source>
</evidence>
<protein>
    <submittedName>
        <fullName evidence="9">Sugar ABC transporter permease</fullName>
    </submittedName>
</protein>
<feature type="transmembrane region" description="Helical" evidence="7">
    <location>
        <begin position="234"/>
        <end position="255"/>
    </location>
</feature>
<evidence type="ECO:0000256" key="2">
    <source>
        <dbReference type="ARBA" id="ARBA00022448"/>
    </source>
</evidence>
<dbReference type="Pfam" id="PF00528">
    <property type="entry name" value="BPD_transp_1"/>
    <property type="match status" value="1"/>
</dbReference>
<dbReference type="PANTHER" id="PTHR30193">
    <property type="entry name" value="ABC TRANSPORTER PERMEASE PROTEIN"/>
    <property type="match status" value="1"/>
</dbReference>
<keyword evidence="6 7" id="KW-0472">Membrane</keyword>
<dbReference type="EMBL" id="JBCHKQ010000001">
    <property type="protein sequence ID" value="MEM5947610.1"/>
    <property type="molecule type" value="Genomic_DNA"/>
</dbReference>
<sequence length="300" mass="34574">MRERRTERMGYLFILPFFLFLVLFSFYPLINTLVLSFHRYDGLLTFKPVGIKHYAGLITDSKFWTAFISTWQIWLPNILMQLALAFLVSVLFTEVRLKVKGVGFFRAVFFFPNLVTAASIALLVNVMLDWKHGALNQMLFGDNIEAYINWWKEPARAQFIVSIIQTWLWFGYTAIILTTGIQGIPRTYYEAAYVDGASSWQIFWKITMPLLAPIVTYVVITSLIGGMQIFDIPYILRAGLSGATGTALTTMVVYLYDMGFRFHRMGYAAAVSYMLFFLIVALSLIYFFLTRERKSGENKK</sequence>
<evidence type="ECO:0000259" key="8">
    <source>
        <dbReference type="PROSITE" id="PS50928"/>
    </source>
</evidence>
<feature type="transmembrane region" description="Helical" evidence="7">
    <location>
        <begin position="73"/>
        <end position="92"/>
    </location>
</feature>
<keyword evidence="3" id="KW-1003">Cell membrane</keyword>
<feature type="transmembrane region" description="Helical" evidence="7">
    <location>
        <begin position="267"/>
        <end position="289"/>
    </location>
</feature>
<dbReference type="Gene3D" id="1.10.3720.10">
    <property type="entry name" value="MetI-like"/>
    <property type="match status" value="1"/>
</dbReference>
<evidence type="ECO:0000313" key="10">
    <source>
        <dbReference type="Proteomes" id="UP001466331"/>
    </source>
</evidence>
<keyword evidence="2 7" id="KW-0813">Transport</keyword>
<feature type="transmembrane region" description="Helical" evidence="7">
    <location>
        <begin position="202"/>
        <end position="228"/>
    </location>
</feature>
<feature type="transmembrane region" description="Helical" evidence="7">
    <location>
        <begin position="104"/>
        <end position="128"/>
    </location>
</feature>
<dbReference type="Proteomes" id="UP001466331">
    <property type="component" value="Unassembled WGS sequence"/>
</dbReference>
<keyword evidence="5 7" id="KW-1133">Transmembrane helix</keyword>
<evidence type="ECO:0000256" key="3">
    <source>
        <dbReference type="ARBA" id="ARBA00022475"/>
    </source>
</evidence>
<comment type="subcellular location">
    <subcellularLocation>
        <location evidence="1 7">Cell membrane</location>
        <topology evidence="1 7">Multi-pass membrane protein</topology>
    </subcellularLocation>
</comment>
<dbReference type="InterPro" id="IPR035906">
    <property type="entry name" value="MetI-like_sf"/>
</dbReference>
<comment type="caution">
    <text evidence="9">The sequence shown here is derived from an EMBL/GenBank/DDBJ whole genome shotgun (WGS) entry which is preliminary data.</text>
</comment>
<dbReference type="SUPFAM" id="SSF161098">
    <property type="entry name" value="MetI-like"/>
    <property type="match status" value="1"/>
</dbReference>
<dbReference type="InterPro" id="IPR051393">
    <property type="entry name" value="ABC_transporter_permease"/>
</dbReference>
<accession>A0ABU9UAC1</accession>
<evidence type="ECO:0000256" key="6">
    <source>
        <dbReference type="ARBA" id="ARBA00023136"/>
    </source>
</evidence>
<proteinExistence type="inferred from homology"/>
<dbReference type="PROSITE" id="PS50928">
    <property type="entry name" value="ABC_TM1"/>
    <property type="match status" value="1"/>
</dbReference>
<evidence type="ECO:0000256" key="4">
    <source>
        <dbReference type="ARBA" id="ARBA00022692"/>
    </source>
</evidence>
<dbReference type="CDD" id="cd06261">
    <property type="entry name" value="TM_PBP2"/>
    <property type="match status" value="1"/>
</dbReference>
<organism evidence="9 10">
    <name type="scientific">Rarispira pelagica</name>
    <dbReference type="NCBI Taxonomy" id="3141764"/>
    <lineage>
        <taxon>Bacteria</taxon>
        <taxon>Pseudomonadati</taxon>
        <taxon>Spirochaetota</taxon>
        <taxon>Spirochaetia</taxon>
        <taxon>Winmispirales</taxon>
        <taxon>Winmispiraceae</taxon>
        <taxon>Rarispira</taxon>
    </lineage>
</organism>
<reference evidence="9 10" key="1">
    <citation type="submission" date="2024-03" db="EMBL/GenBank/DDBJ databases">
        <title>Ignisphaera cupida sp. nov., a hyperthermophilic hydrolytic archaeon from a hot spring of Kamchatka, and proposal of Ignisphaeraceae fam. nov.</title>
        <authorList>
            <person name="Podosokorskaya O.A."/>
            <person name="Elcheninov A.G."/>
            <person name="Maltseva A.I."/>
            <person name="Zayulina K.S."/>
            <person name="Novikov A."/>
            <person name="Merkel A.Y."/>
        </authorList>
    </citation>
    <scope>NUCLEOTIDE SEQUENCE [LARGE SCALE GENOMIC DNA]</scope>
    <source>
        <strain evidence="9 10">38H-sp</strain>
    </source>
</reference>
<dbReference type="InterPro" id="IPR000515">
    <property type="entry name" value="MetI-like"/>
</dbReference>
<gene>
    <name evidence="9" type="ORF">WKV44_03535</name>
</gene>
<feature type="transmembrane region" description="Helical" evidence="7">
    <location>
        <begin position="159"/>
        <end position="181"/>
    </location>
</feature>